<dbReference type="PANTHER" id="PTHR42747:SF4">
    <property type="entry name" value="BLR1330 PROTEIN"/>
    <property type="match status" value="1"/>
</dbReference>
<dbReference type="AlphaFoldDB" id="A0A3S0WMK5"/>
<dbReference type="InterPro" id="IPR013785">
    <property type="entry name" value="Aldolase_TIM"/>
</dbReference>
<dbReference type="PANTHER" id="PTHR42747">
    <property type="entry name" value="NITRONATE MONOOXYGENASE-RELATED"/>
    <property type="match status" value="1"/>
</dbReference>
<evidence type="ECO:0000256" key="5">
    <source>
        <dbReference type="ARBA" id="ARBA00023033"/>
    </source>
</evidence>
<keyword evidence="4" id="KW-0560">Oxidoreductase</keyword>
<evidence type="ECO:0000313" key="7">
    <source>
        <dbReference type="Proteomes" id="UP000280346"/>
    </source>
</evidence>
<dbReference type="OrthoDB" id="9778912at2"/>
<dbReference type="GO" id="GO:0018580">
    <property type="term" value="F:nitronate monooxygenase activity"/>
    <property type="evidence" value="ECO:0007669"/>
    <property type="project" value="InterPro"/>
</dbReference>
<accession>A0A3S0WMK5</accession>
<keyword evidence="7" id="KW-1185">Reference proteome</keyword>
<sequence length="324" mass="34251">MTRPPVFQRPPLSRPLSLPVIAAPMFRVSYPELVVAQCKAGIIGSFPAANARPEGVLDEWLARIKEELATHDAAHPDNPAAPFAVNLVVHKSNARLEEDLALCVRHAVPLIITSLGARPDVNTAVHGYGGTVLHDVTTIEHAHKAVERGADGLIAVAAGAGGHAGRINPFALMQEIRAWWRGPLVLSGAIANGRSILAAQVLGADLVYIGSPFIATREAAVEDSYKQAVVATTAGDIVYTDAFSGVNGNYIRASIVNSGLDPDNLEHLRTGGVSFRSSSSGTVKVWRDIWACGQGVGLVEGVVGAAELIGRLKDEYRTAQRSLS</sequence>
<dbReference type="Gene3D" id="3.20.20.70">
    <property type="entry name" value="Aldolase class I"/>
    <property type="match status" value="1"/>
</dbReference>
<reference evidence="6 7" key="1">
    <citation type="submission" date="2018-12" db="EMBL/GenBank/DDBJ databases">
        <authorList>
            <person name="Yang Y."/>
        </authorList>
    </citation>
    <scope>NUCLEOTIDE SEQUENCE [LARGE SCALE GENOMIC DNA]</scope>
    <source>
        <strain evidence="6 7">GSF71</strain>
    </source>
</reference>
<proteinExistence type="inferred from homology"/>
<protein>
    <submittedName>
        <fullName evidence="6">Nitronate monooxygenase</fullName>
    </submittedName>
</protein>
<keyword evidence="3" id="KW-0288">FMN</keyword>
<name>A0A3S0WMK5_9PROT</name>
<dbReference type="FunFam" id="3.20.20.70:FF:000210">
    <property type="entry name" value="2-nitropropane dioxygenase"/>
    <property type="match status" value="1"/>
</dbReference>
<evidence type="ECO:0000256" key="3">
    <source>
        <dbReference type="ARBA" id="ARBA00022643"/>
    </source>
</evidence>
<evidence type="ECO:0000256" key="4">
    <source>
        <dbReference type="ARBA" id="ARBA00023002"/>
    </source>
</evidence>
<keyword evidence="5 6" id="KW-0503">Monooxygenase</keyword>
<dbReference type="Pfam" id="PF03060">
    <property type="entry name" value="NMO"/>
    <property type="match status" value="1"/>
</dbReference>
<dbReference type="EMBL" id="RZIJ01000007">
    <property type="protein sequence ID" value="RUQ72181.1"/>
    <property type="molecule type" value="Genomic_DNA"/>
</dbReference>
<organism evidence="6 7">
    <name type="scientific">Azospirillum doebereinerae</name>
    <dbReference type="NCBI Taxonomy" id="92933"/>
    <lineage>
        <taxon>Bacteria</taxon>
        <taxon>Pseudomonadati</taxon>
        <taxon>Pseudomonadota</taxon>
        <taxon>Alphaproteobacteria</taxon>
        <taxon>Rhodospirillales</taxon>
        <taxon>Azospirillaceae</taxon>
        <taxon>Azospirillum</taxon>
    </lineage>
</organism>
<evidence type="ECO:0000256" key="2">
    <source>
        <dbReference type="ARBA" id="ARBA00022630"/>
    </source>
</evidence>
<gene>
    <name evidence="6" type="ORF">EJ913_11555</name>
</gene>
<dbReference type="InterPro" id="IPR004136">
    <property type="entry name" value="NMO"/>
</dbReference>
<evidence type="ECO:0000313" key="6">
    <source>
        <dbReference type="EMBL" id="RUQ72181.1"/>
    </source>
</evidence>
<comment type="similarity">
    <text evidence="1">Belongs to the nitronate monooxygenase family. NMO class I subfamily.</text>
</comment>
<dbReference type="Proteomes" id="UP000280346">
    <property type="component" value="Unassembled WGS sequence"/>
</dbReference>
<dbReference type="SUPFAM" id="SSF51412">
    <property type="entry name" value="Inosine monophosphate dehydrogenase (IMPDH)"/>
    <property type="match status" value="1"/>
</dbReference>
<dbReference type="CDD" id="cd04730">
    <property type="entry name" value="NPD_like"/>
    <property type="match status" value="1"/>
</dbReference>
<dbReference type="RefSeq" id="WP_126997886.1">
    <property type="nucleotide sequence ID" value="NZ_JBNPXW010000005.1"/>
</dbReference>
<evidence type="ECO:0000256" key="1">
    <source>
        <dbReference type="ARBA" id="ARBA00009881"/>
    </source>
</evidence>
<keyword evidence="2" id="KW-0285">Flavoprotein</keyword>
<comment type="caution">
    <text evidence="6">The sequence shown here is derived from an EMBL/GenBank/DDBJ whole genome shotgun (WGS) entry which is preliminary data.</text>
</comment>